<dbReference type="RefSeq" id="WP_202242900.1">
    <property type="nucleotide sequence ID" value="NZ_JAESIY010000002.1"/>
</dbReference>
<evidence type="ECO:0000256" key="4">
    <source>
        <dbReference type="ARBA" id="ARBA00022785"/>
    </source>
</evidence>
<evidence type="ECO:0000313" key="7">
    <source>
        <dbReference type="Proteomes" id="UP000659388"/>
    </source>
</evidence>
<dbReference type="Gene3D" id="2.40.10.240">
    <property type="entry name" value="QueA-like"/>
    <property type="match status" value="1"/>
</dbReference>
<dbReference type="EMBL" id="JAESIY010000002">
    <property type="protein sequence ID" value="MBL3655300.1"/>
    <property type="molecule type" value="Genomic_DNA"/>
</dbReference>
<comment type="caution">
    <text evidence="6">The sequence shown here is derived from an EMBL/GenBank/DDBJ whole genome shotgun (WGS) entry which is preliminary data.</text>
</comment>
<sequence length="407" mass="46303">MSNKVDQQIRLSDYNYDLPKEKIAKHPLAERMNSKLLVYNEGNINHTQFFHLDDYLPDDANLFFNDTRVIPARLHFKKDTGASIEVFLLEPHSPTNDIAKAMLVAHECEWCCMVGNFKKWKDHQSLQLSLLINDKPVTLTAEIADREKQIIRLKWSTANHFVEIVEAAGKIPLPPYIDRDVSKEDKERYQTIYSHAEGAVAAPTAGLHFSDAVVDKLKDKGVTLNYLTLHVSAGTFQPIKEENVLNHPMHSEQVIVKLENIQSLLNNPKVIAVGTTSMRTLESLYWYGVKLIKEKNADFTIAKLFPYKYTDAELPTTKEALTAIKHKMKEEGVQEITGHTEIFIFPGYNFKVVKGLVTNYHLPGSTLVLLVAAFIGAQWREVYQQALDNDYRFLSYGDSSLLIPQSI</sequence>
<evidence type="ECO:0000313" key="6">
    <source>
        <dbReference type="EMBL" id="MBL3655300.1"/>
    </source>
</evidence>
<dbReference type="InterPro" id="IPR036100">
    <property type="entry name" value="QueA_sf"/>
</dbReference>
<evidence type="ECO:0000256" key="5">
    <source>
        <dbReference type="HAMAP-Rule" id="MF_00113"/>
    </source>
</evidence>
<dbReference type="Gene3D" id="3.40.1780.10">
    <property type="entry name" value="QueA-like"/>
    <property type="match status" value="1"/>
</dbReference>
<evidence type="ECO:0000256" key="1">
    <source>
        <dbReference type="ARBA" id="ARBA00022490"/>
    </source>
</evidence>
<dbReference type="PANTHER" id="PTHR30307">
    <property type="entry name" value="S-ADENOSYLMETHIONINE:TRNA RIBOSYLTRANSFERASE-ISOMERASE"/>
    <property type="match status" value="1"/>
</dbReference>
<comment type="similarity">
    <text evidence="5">Belongs to the QueA family.</text>
</comment>
<dbReference type="GO" id="GO:0051075">
    <property type="term" value="F:S-adenosylmethionine:tRNA ribosyltransferase-isomerase activity"/>
    <property type="evidence" value="ECO:0007669"/>
    <property type="project" value="UniProtKB-EC"/>
</dbReference>
<evidence type="ECO:0000256" key="3">
    <source>
        <dbReference type="ARBA" id="ARBA00022691"/>
    </source>
</evidence>
<dbReference type="InterPro" id="IPR042118">
    <property type="entry name" value="QueA_dom1"/>
</dbReference>
<keyword evidence="7" id="KW-1185">Reference proteome</keyword>
<dbReference type="Proteomes" id="UP000659388">
    <property type="component" value="Unassembled WGS sequence"/>
</dbReference>
<dbReference type="GO" id="GO:0008616">
    <property type="term" value="P:tRNA queuosine(34) biosynthetic process"/>
    <property type="evidence" value="ECO:0007669"/>
    <property type="project" value="UniProtKB-UniRule"/>
</dbReference>
<comment type="pathway">
    <text evidence="5">tRNA modification; tRNA-queuosine biosynthesis.</text>
</comment>
<comment type="catalytic activity">
    <reaction evidence="5">
        <text>7-aminomethyl-7-carbaguanosine(34) in tRNA + S-adenosyl-L-methionine = epoxyqueuosine(34) in tRNA + adenine + L-methionine + 2 H(+)</text>
        <dbReference type="Rhea" id="RHEA:32155"/>
        <dbReference type="Rhea" id="RHEA-COMP:10342"/>
        <dbReference type="Rhea" id="RHEA-COMP:18582"/>
        <dbReference type="ChEBI" id="CHEBI:15378"/>
        <dbReference type="ChEBI" id="CHEBI:16708"/>
        <dbReference type="ChEBI" id="CHEBI:57844"/>
        <dbReference type="ChEBI" id="CHEBI:59789"/>
        <dbReference type="ChEBI" id="CHEBI:82833"/>
        <dbReference type="ChEBI" id="CHEBI:194443"/>
        <dbReference type="EC" id="2.4.99.17"/>
    </reaction>
</comment>
<keyword evidence="3 5" id="KW-0949">S-adenosyl-L-methionine</keyword>
<comment type="function">
    <text evidence="5">Transfers and isomerizes the ribose moiety from AdoMet to the 7-aminomethyl group of 7-deazaguanine (preQ1-tRNA) to give epoxyqueuosine (oQ-tRNA).</text>
</comment>
<comment type="subunit">
    <text evidence="5">Monomer.</text>
</comment>
<comment type="subcellular location">
    <subcellularLocation>
        <location evidence="5">Cytoplasm</location>
    </subcellularLocation>
</comment>
<name>A0A937JZH8_9BACT</name>
<accession>A0A937JZH8</accession>
<dbReference type="Pfam" id="PF02547">
    <property type="entry name" value="Queuosine_synth"/>
    <property type="match status" value="1"/>
</dbReference>
<dbReference type="InterPro" id="IPR003699">
    <property type="entry name" value="QueA"/>
</dbReference>
<keyword evidence="4 5" id="KW-0671">Queuosine biosynthesis</keyword>
<keyword evidence="1 5" id="KW-0963">Cytoplasm</keyword>
<dbReference type="GO" id="GO:0005737">
    <property type="term" value="C:cytoplasm"/>
    <property type="evidence" value="ECO:0007669"/>
    <property type="project" value="UniProtKB-SubCell"/>
</dbReference>
<reference evidence="6" key="1">
    <citation type="submission" date="2021-01" db="EMBL/GenBank/DDBJ databases">
        <title>Fulvivirga kasyanovii gen. nov., sp nov., a novel member of the phylum Bacteroidetes isolated from seawater in a mussel farm.</title>
        <authorList>
            <person name="Zhao L.-H."/>
            <person name="Wang Z.-J."/>
        </authorList>
    </citation>
    <scope>NUCLEOTIDE SEQUENCE</scope>
    <source>
        <strain evidence="6">2943</strain>
    </source>
</reference>
<dbReference type="HAMAP" id="MF_00113">
    <property type="entry name" value="QueA"/>
    <property type="match status" value="1"/>
</dbReference>
<gene>
    <name evidence="5" type="primary">queA</name>
    <name evidence="6" type="ORF">JL102_04105</name>
</gene>
<keyword evidence="2 5" id="KW-0808">Transferase</keyword>
<evidence type="ECO:0000256" key="2">
    <source>
        <dbReference type="ARBA" id="ARBA00022679"/>
    </source>
</evidence>
<protein>
    <recommendedName>
        <fullName evidence="5">S-adenosylmethionine:tRNA ribosyltransferase-isomerase</fullName>
        <ecNumber evidence="5">2.4.99.17</ecNumber>
    </recommendedName>
    <alternativeName>
        <fullName evidence="5">Queuosine biosynthesis protein QueA</fullName>
    </alternativeName>
</protein>
<dbReference type="AlphaFoldDB" id="A0A937JZH8"/>
<organism evidence="6 7">
    <name type="scientific">Fulvivirga sediminis</name>
    <dbReference type="NCBI Taxonomy" id="2803949"/>
    <lineage>
        <taxon>Bacteria</taxon>
        <taxon>Pseudomonadati</taxon>
        <taxon>Bacteroidota</taxon>
        <taxon>Cytophagia</taxon>
        <taxon>Cytophagales</taxon>
        <taxon>Fulvivirgaceae</taxon>
        <taxon>Fulvivirga</taxon>
    </lineage>
</organism>
<dbReference type="PANTHER" id="PTHR30307:SF0">
    <property type="entry name" value="S-ADENOSYLMETHIONINE:TRNA RIBOSYLTRANSFERASE-ISOMERASE"/>
    <property type="match status" value="1"/>
</dbReference>
<dbReference type="SUPFAM" id="SSF111337">
    <property type="entry name" value="QueA-like"/>
    <property type="match status" value="1"/>
</dbReference>
<dbReference type="EC" id="2.4.99.17" evidence="5"/>
<proteinExistence type="inferred from homology"/>
<dbReference type="InterPro" id="IPR042119">
    <property type="entry name" value="QueA_dom2"/>
</dbReference>